<dbReference type="GO" id="GO:0005886">
    <property type="term" value="C:plasma membrane"/>
    <property type="evidence" value="ECO:0007669"/>
    <property type="project" value="UniProtKB-SubCell"/>
</dbReference>
<feature type="transmembrane region" description="Helical" evidence="6">
    <location>
        <begin position="182"/>
        <end position="206"/>
    </location>
</feature>
<dbReference type="Pfam" id="PF01943">
    <property type="entry name" value="Polysacc_synt"/>
    <property type="match status" value="1"/>
</dbReference>
<evidence type="ECO:0000313" key="7">
    <source>
        <dbReference type="EMBL" id="OLN29966.1"/>
    </source>
</evidence>
<feature type="transmembrane region" description="Helical" evidence="6">
    <location>
        <begin position="85"/>
        <end position="111"/>
    </location>
</feature>
<feature type="transmembrane region" description="Helical" evidence="6">
    <location>
        <begin position="42"/>
        <end position="65"/>
    </location>
</feature>
<reference evidence="7 8" key="1">
    <citation type="submission" date="2016-09" db="EMBL/GenBank/DDBJ databases">
        <title>Complete genome of Desulfosporosinus sp. OL.</title>
        <authorList>
            <person name="Mardanov A."/>
            <person name="Beletsky A."/>
            <person name="Panova A."/>
            <person name="Karnachuk O."/>
            <person name="Ravin N."/>
        </authorList>
    </citation>
    <scope>NUCLEOTIDE SEQUENCE [LARGE SCALE GENOMIC DNA]</scope>
    <source>
        <strain evidence="7 8">OL</strain>
    </source>
</reference>
<evidence type="ECO:0000256" key="4">
    <source>
        <dbReference type="ARBA" id="ARBA00022989"/>
    </source>
</evidence>
<dbReference type="PIRSF" id="PIRSF038958">
    <property type="entry name" value="PG_synth_SpoVB"/>
    <property type="match status" value="1"/>
</dbReference>
<name>A0A1Q8QRL5_9FIRM</name>
<organism evidence="7 8">
    <name type="scientific">Desulfosporosinus metallidurans</name>
    <dbReference type="NCBI Taxonomy" id="1888891"/>
    <lineage>
        <taxon>Bacteria</taxon>
        <taxon>Bacillati</taxon>
        <taxon>Bacillota</taxon>
        <taxon>Clostridia</taxon>
        <taxon>Eubacteriales</taxon>
        <taxon>Desulfitobacteriaceae</taxon>
        <taxon>Desulfosporosinus</taxon>
    </lineage>
</organism>
<keyword evidence="5 6" id="KW-0472">Membrane</keyword>
<keyword evidence="8" id="KW-1185">Reference proteome</keyword>
<feature type="transmembrane region" description="Helical" evidence="6">
    <location>
        <begin position="324"/>
        <end position="343"/>
    </location>
</feature>
<evidence type="ECO:0000256" key="2">
    <source>
        <dbReference type="ARBA" id="ARBA00022475"/>
    </source>
</evidence>
<feature type="transmembrane region" description="Helical" evidence="6">
    <location>
        <begin position="123"/>
        <end position="144"/>
    </location>
</feature>
<feature type="transmembrane region" description="Helical" evidence="6">
    <location>
        <begin position="385"/>
        <end position="406"/>
    </location>
</feature>
<keyword evidence="3 6" id="KW-0812">Transmembrane</keyword>
<dbReference type="OrthoDB" id="9775950at2"/>
<evidence type="ECO:0000256" key="1">
    <source>
        <dbReference type="ARBA" id="ARBA00004651"/>
    </source>
</evidence>
<dbReference type="Proteomes" id="UP000186102">
    <property type="component" value="Unassembled WGS sequence"/>
</dbReference>
<keyword evidence="2" id="KW-1003">Cell membrane</keyword>
<sequence length="516" mass="56355">MPKRTFVYGATILLGANLLNRLLGFAYQYLIMNHIGGEAYGLFNMVFPIYMLALVFTTAGIPLAIAKMVSEEVSLGRTLQAQSIFRVALWLLSLSGAIVSIGLYFLTPYLVHRIFPDPRVLNIFLICTPAIFIVSISSVFRGYFQGLQNMVPTAVSQIFEQIVRVTVGYTVALRLFDDGVEWAAVGLAFGMLMGEVVGLLAIVFQYQRVKAKVKSKGEGPKPTYSARHILRKLWYLASPVTAGRLLSTGLSALDAMLIPLRLQVAGYAAREATTLFGQLGGAAFTLLTFPSVFTFALATSLVPAISEAAAQCQFNVVRARSAEAIRLTILIGIPCLIILFYFSLPLTSFFKSTEISPILRVLALGGIFSYIQQTTTGILQGLGKVHLPVLHSIIAAIIRIPILIYLTGLPQWGLRGTAWAFILGFFITAALNLMAIVRYTGMPLDLQRFVLQPVSGAAGMLLVFHFLDPILGGHVAGYVSEFSLGIALYSVILFINGGVTFTDLRRLPWIGKYLPH</sequence>
<accession>A0A1Q8QRL5</accession>
<feature type="transmembrane region" description="Helical" evidence="6">
    <location>
        <begin position="6"/>
        <end position="30"/>
    </location>
</feature>
<dbReference type="AlphaFoldDB" id="A0A1Q8QRL5"/>
<dbReference type="InterPro" id="IPR050833">
    <property type="entry name" value="Poly_Biosynth_Transport"/>
</dbReference>
<keyword evidence="4 6" id="KW-1133">Transmembrane helix</keyword>
<dbReference type="PANTHER" id="PTHR30250">
    <property type="entry name" value="PST FAMILY PREDICTED COLANIC ACID TRANSPORTER"/>
    <property type="match status" value="1"/>
</dbReference>
<feature type="transmembrane region" description="Helical" evidence="6">
    <location>
        <begin position="418"/>
        <end position="437"/>
    </location>
</feature>
<dbReference type="InterPro" id="IPR024923">
    <property type="entry name" value="PG_synth_SpoVB"/>
</dbReference>
<evidence type="ECO:0000256" key="6">
    <source>
        <dbReference type="SAM" id="Phobius"/>
    </source>
</evidence>
<comment type="caution">
    <text evidence="7">The sequence shown here is derived from an EMBL/GenBank/DDBJ whole genome shotgun (WGS) entry which is preliminary data.</text>
</comment>
<dbReference type="InterPro" id="IPR002797">
    <property type="entry name" value="Polysacc_synth"/>
</dbReference>
<dbReference type="PANTHER" id="PTHR30250:SF21">
    <property type="entry name" value="LIPID II FLIPPASE MURJ"/>
    <property type="match status" value="1"/>
</dbReference>
<dbReference type="RefSeq" id="WP_075365811.1">
    <property type="nucleotide sequence ID" value="NZ_MLBF01000028.1"/>
</dbReference>
<feature type="transmembrane region" description="Helical" evidence="6">
    <location>
        <begin position="355"/>
        <end position="373"/>
    </location>
</feature>
<dbReference type="EMBL" id="MLBF01000028">
    <property type="protein sequence ID" value="OLN29966.1"/>
    <property type="molecule type" value="Genomic_DNA"/>
</dbReference>
<feature type="transmembrane region" description="Helical" evidence="6">
    <location>
        <begin position="482"/>
        <end position="502"/>
    </location>
</feature>
<dbReference type="STRING" id="1888891.DSOL_3306"/>
<evidence type="ECO:0000256" key="3">
    <source>
        <dbReference type="ARBA" id="ARBA00022692"/>
    </source>
</evidence>
<protein>
    <submittedName>
        <fullName evidence="7">Stage V sporulation protein B</fullName>
    </submittedName>
</protein>
<gene>
    <name evidence="7" type="ORF">DSOL_3306</name>
</gene>
<evidence type="ECO:0000256" key="5">
    <source>
        <dbReference type="ARBA" id="ARBA00023136"/>
    </source>
</evidence>
<proteinExistence type="predicted"/>
<feature type="transmembrane region" description="Helical" evidence="6">
    <location>
        <begin position="449"/>
        <end position="467"/>
    </location>
</feature>
<evidence type="ECO:0000313" key="8">
    <source>
        <dbReference type="Proteomes" id="UP000186102"/>
    </source>
</evidence>
<feature type="transmembrane region" description="Helical" evidence="6">
    <location>
        <begin position="278"/>
        <end position="303"/>
    </location>
</feature>
<dbReference type="CDD" id="cd13124">
    <property type="entry name" value="MATE_SpoVB_like"/>
    <property type="match status" value="1"/>
</dbReference>
<comment type="subcellular location">
    <subcellularLocation>
        <location evidence="1">Cell membrane</location>
        <topology evidence="1">Multi-pass membrane protein</topology>
    </subcellularLocation>
</comment>